<protein>
    <submittedName>
        <fullName evidence="3">Uncharacterized protein</fullName>
    </submittedName>
</protein>
<dbReference type="EMBL" id="KV441549">
    <property type="protein sequence ID" value="OAG11049.1"/>
    <property type="molecule type" value="Genomic_DNA"/>
</dbReference>
<dbReference type="InParanoid" id="A0A177CWE0"/>
<evidence type="ECO:0000313" key="4">
    <source>
        <dbReference type="Proteomes" id="UP000077069"/>
    </source>
</evidence>
<dbReference type="RefSeq" id="XP_018041414.1">
    <property type="nucleotide sequence ID" value="XM_018186581.1"/>
</dbReference>
<dbReference type="AlphaFoldDB" id="A0A177CWE0"/>
<feature type="compositionally biased region" description="Low complexity" evidence="1">
    <location>
        <begin position="441"/>
        <end position="450"/>
    </location>
</feature>
<gene>
    <name evidence="3" type="ORF">CC84DRAFT_517520</name>
</gene>
<dbReference type="OrthoDB" id="5431149at2759"/>
<evidence type="ECO:0000313" key="3">
    <source>
        <dbReference type="EMBL" id="OAG11049.1"/>
    </source>
</evidence>
<feature type="region of interest" description="Disordered" evidence="1">
    <location>
        <begin position="311"/>
        <end position="365"/>
    </location>
</feature>
<accession>A0A177CWE0</accession>
<proteinExistence type="predicted"/>
<feature type="compositionally biased region" description="Low complexity" evidence="1">
    <location>
        <begin position="378"/>
        <end position="398"/>
    </location>
</feature>
<name>A0A177CWE0_9PLEO</name>
<evidence type="ECO:0000256" key="2">
    <source>
        <dbReference type="SAM" id="Phobius"/>
    </source>
</evidence>
<keyword evidence="2" id="KW-0472">Membrane</keyword>
<feature type="region of interest" description="Disordered" evidence="1">
    <location>
        <begin position="378"/>
        <end position="462"/>
    </location>
</feature>
<evidence type="ECO:0000256" key="1">
    <source>
        <dbReference type="SAM" id="MobiDB-lite"/>
    </source>
</evidence>
<organism evidence="3 4">
    <name type="scientific">Paraphaeosphaeria sporulosa</name>
    <dbReference type="NCBI Taxonomy" id="1460663"/>
    <lineage>
        <taxon>Eukaryota</taxon>
        <taxon>Fungi</taxon>
        <taxon>Dikarya</taxon>
        <taxon>Ascomycota</taxon>
        <taxon>Pezizomycotina</taxon>
        <taxon>Dothideomycetes</taxon>
        <taxon>Pleosporomycetidae</taxon>
        <taxon>Pleosporales</taxon>
        <taxon>Massarineae</taxon>
        <taxon>Didymosphaeriaceae</taxon>
        <taxon>Paraphaeosphaeria</taxon>
    </lineage>
</organism>
<feature type="compositionally biased region" description="Low complexity" evidence="1">
    <location>
        <begin position="409"/>
        <end position="431"/>
    </location>
</feature>
<sequence>MFSRRFYLSLFGAVAWSTTAADTILNILDAVSSSAAQSSLVGLAVTASAFDLGAVGAVTVFSAQYAWTRDGIIKDSPQAARILAISCVLISAGALVISMASMITIRLHLQELEHGKHSVISNWSNSSSGQIAVWLLACLSQIALYTSPLWCRSKQHTQSVDVSGPRDSVMSEMRYSTATPNLYMLEATQPSSPLGALPSPTWSNRSSSQSLRSWRDSLQHVVRPISSRSKLVSRPSFNREALSVHSDGLSVKSATQVDAFDSWEVDAQSKGAVAQLALPSVLMPSRGTALEPIPGSRPASPARALDGPFVLEDDEELPPPPKLALDTSRPPSPAGSEAHIHPLFRSESPTPAPATTPGTSIIASPLANQVITCPARPYSRMRSNSSRSNPTSRAASPALVHQRSFINERTNSNLSQRSSSRSPSPPSRRMTPPIPDFVLNSSPRSSVSGSQRKVNLNIDTSR</sequence>
<reference evidence="3 4" key="1">
    <citation type="submission" date="2016-05" db="EMBL/GenBank/DDBJ databases">
        <title>Comparative analysis of secretome profiles of manganese(II)-oxidizing ascomycete fungi.</title>
        <authorList>
            <consortium name="DOE Joint Genome Institute"/>
            <person name="Zeiner C.A."/>
            <person name="Purvine S.O."/>
            <person name="Zink E.M."/>
            <person name="Wu S."/>
            <person name="Pasa-Tolic L."/>
            <person name="Chaput D.L."/>
            <person name="Haridas S."/>
            <person name="Grigoriev I.V."/>
            <person name="Santelli C.M."/>
            <person name="Hansel C.M."/>
        </authorList>
    </citation>
    <scope>NUCLEOTIDE SEQUENCE [LARGE SCALE GENOMIC DNA]</scope>
    <source>
        <strain evidence="3 4">AP3s5-JAC2a</strain>
    </source>
</reference>
<feature type="compositionally biased region" description="Polar residues" evidence="1">
    <location>
        <begin position="451"/>
        <end position="462"/>
    </location>
</feature>
<keyword evidence="2" id="KW-1133">Transmembrane helix</keyword>
<dbReference type="GeneID" id="28770067"/>
<dbReference type="STRING" id="1460663.A0A177CWE0"/>
<keyword evidence="4" id="KW-1185">Reference proteome</keyword>
<dbReference type="Proteomes" id="UP000077069">
    <property type="component" value="Unassembled WGS sequence"/>
</dbReference>
<keyword evidence="2" id="KW-0812">Transmembrane</keyword>
<feature type="transmembrane region" description="Helical" evidence="2">
    <location>
        <begin position="82"/>
        <end position="105"/>
    </location>
</feature>
<feature type="transmembrane region" description="Helical" evidence="2">
    <location>
        <begin position="40"/>
        <end position="61"/>
    </location>
</feature>